<feature type="domain" description="AB hydrolase-1" evidence="2">
    <location>
        <begin position="26"/>
        <end position="261"/>
    </location>
</feature>
<evidence type="ECO:0000313" key="3">
    <source>
        <dbReference type="EMBL" id="GGP84655.1"/>
    </source>
</evidence>
<comment type="caution">
    <text evidence="3">The sequence shown here is derived from an EMBL/GenBank/DDBJ whole genome shotgun (WGS) entry which is preliminary data.</text>
</comment>
<keyword evidence="1" id="KW-0378">Hydrolase</keyword>
<dbReference type="InterPro" id="IPR000639">
    <property type="entry name" value="Epox_hydrolase-like"/>
</dbReference>
<dbReference type="PRINTS" id="PR00111">
    <property type="entry name" value="ABHYDROLASE"/>
</dbReference>
<dbReference type="Gene3D" id="3.40.50.1820">
    <property type="entry name" value="alpha/beta hydrolase"/>
    <property type="match status" value="1"/>
</dbReference>
<dbReference type="Pfam" id="PF00561">
    <property type="entry name" value="Abhydrolase_1"/>
    <property type="match status" value="1"/>
</dbReference>
<reference evidence="3" key="1">
    <citation type="journal article" date="2014" name="Int. J. Syst. Evol. Microbiol.">
        <title>Complete genome sequence of Corynebacterium casei LMG S-19264T (=DSM 44701T), isolated from a smear-ripened cheese.</title>
        <authorList>
            <consortium name="US DOE Joint Genome Institute (JGI-PGF)"/>
            <person name="Walter F."/>
            <person name="Albersmeier A."/>
            <person name="Kalinowski J."/>
            <person name="Ruckert C."/>
        </authorList>
    </citation>
    <scope>NUCLEOTIDE SEQUENCE</scope>
    <source>
        <strain evidence="3">JCM 3313</strain>
    </source>
</reference>
<gene>
    <name evidence="3" type="primary">dhaA</name>
    <name evidence="3" type="ORF">GCM10010185_68170</name>
</gene>
<keyword evidence="4" id="KW-1185">Reference proteome</keyword>
<dbReference type="InterPro" id="IPR029058">
    <property type="entry name" value="AB_hydrolase_fold"/>
</dbReference>
<dbReference type="RefSeq" id="WP_189227470.1">
    <property type="nucleotide sequence ID" value="NZ_BMRG01000026.1"/>
</dbReference>
<evidence type="ECO:0000256" key="1">
    <source>
        <dbReference type="ARBA" id="ARBA00022801"/>
    </source>
</evidence>
<proteinExistence type="predicted"/>
<evidence type="ECO:0000313" key="4">
    <source>
        <dbReference type="Proteomes" id="UP000639606"/>
    </source>
</evidence>
<dbReference type="PRINTS" id="PR00412">
    <property type="entry name" value="EPOXHYDRLASE"/>
</dbReference>
<reference evidence="3" key="2">
    <citation type="submission" date="2020-09" db="EMBL/GenBank/DDBJ databases">
        <authorList>
            <person name="Sun Q."/>
            <person name="Ohkuma M."/>
        </authorList>
    </citation>
    <scope>NUCLEOTIDE SEQUENCE</scope>
    <source>
        <strain evidence="3">JCM 3313</strain>
    </source>
</reference>
<organism evidence="3 4">
    <name type="scientific">Saccharothrix coeruleofusca</name>
    <dbReference type="NCBI Taxonomy" id="33919"/>
    <lineage>
        <taxon>Bacteria</taxon>
        <taxon>Bacillati</taxon>
        <taxon>Actinomycetota</taxon>
        <taxon>Actinomycetes</taxon>
        <taxon>Pseudonocardiales</taxon>
        <taxon>Pseudonocardiaceae</taxon>
        <taxon>Saccharothrix</taxon>
    </lineage>
</organism>
<name>A0A918EGV7_9PSEU</name>
<dbReference type="GO" id="GO:0016787">
    <property type="term" value="F:hydrolase activity"/>
    <property type="evidence" value="ECO:0007669"/>
    <property type="project" value="UniProtKB-KW"/>
</dbReference>
<dbReference type="Proteomes" id="UP000639606">
    <property type="component" value="Unassembled WGS sequence"/>
</dbReference>
<dbReference type="EMBL" id="BMRG01000026">
    <property type="protein sequence ID" value="GGP84655.1"/>
    <property type="molecule type" value="Genomic_DNA"/>
</dbReference>
<dbReference type="AlphaFoldDB" id="A0A918EGV7"/>
<protein>
    <submittedName>
        <fullName evidence="3">Haloalkane dehalogenase</fullName>
    </submittedName>
</protein>
<dbReference type="InterPro" id="IPR000073">
    <property type="entry name" value="AB_hydrolase_1"/>
</dbReference>
<sequence length="276" mass="30430">MIDQLSVKTEAGAFDAIAAGPEDGRPVLLLHGFPQAAVEWEFQVAALGRHGYRAVAPDQRGYSPRVRPEQVAEYGMESLVGDVLAIADALGWSRFDLVGHDWGGAVAWWTAAEHPERLRSLTAVSTPHLGALAEALRTDEEQQRRSAYMAEWRDRGTEKRMLADDAAALRRIFDRRVPASRVDEYMRRLAEPGALTAALNWYRAGGVGNGLGKVSVPTLYVWSTEDVAFGSTAALSTGDWVTGPYRFEMLEDVSHWVPEEAAETLTSLLLEHLSQR</sequence>
<dbReference type="PANTHER" id="PTHR43329">
    <property type="entry name" value="EPOXIDE HYDROLASE"/>
    <property type="match status" value="1"/>
</dbReference>
<accession>A0A918EGV7</accession>
<dbReference type="SUPFAM" id="SSF53474">
    <property type="entry name" value="alpha/beta-Hydrolases"/>
    <property type="match status" value="1"/>
</dbReference>
<evidence type="ECO:0000259" key="2">
    <source>
        <dbReference type="Pfam" id="PF00561"/>
    </source>
</evidence>